<sequence length="83" mass="9310">MNHYELHDQATILAEDESRYALARRVLKLEEKCAALAARVQQRNRPGERSAAPAHGKRPSPKARKAGFQKGKKHHQGPLAMTE</sequence>
<organism evidence="2 3">
    <name type="scientific">Halomonas binhaiensis</name>
    <dbReference type="NCBI Taxonomy" id="2562282"/>
    <lineage>
        <taxon>Bacteria</taxon>
        <taxon>Pseudomonadati</taxon>
        <taxon>Pseudomonadota</taxon>
        <taxon>Gammaproteobacteria</taxon>
        <taxon>Oceanospirillales</taxon>
        <taxon>Halomonadaceae</taxon>
        <taxon>Halomonas</taxon>
    </lineage>
</organism>
<feature type="region of interest" description="Disordered" evidence="1">
    <location>
        <begin position="39"/>
        <end position="83"/>
    </location>
</feature>
<dbReference type="Proteomes" id="UP000324285">
    <property type="component" value="Chromosome"/>
</dbReference>
<gene>
    <name evidence="2" type="ORF">E4T21_01025</name>
</gene>
<dbReference type="RefSeq" id="WP_149282733.1">
    <property type="nucleotide sequence ID" value="NZ_CP038437.2"/>
</dbReference>
<protein>
    <submittedName>
        <fullName evidence="2">Uncharacterized protein</fullName>
    </submittedName>
</protein>
<feature type="compositionally biased region" description="Basic residues" evidence="1">
    <location>
        <begin position="55"/>
        <end position="76"/>
    </location>
</feature>
<evidence type="ECO:0000313" key="2">
    <source>
        <dbReference type="EMBL" id="QEM80296.1"/>
    </source>
</evidence>
<dbReference type="KEGG" id="hbh:E4T21_01025"/>
<name>A0A5C1NAB6_9GAMM</name>
<proteinExistence type="predicted"/>
<keyword evidence="3" id="KW-1185">Reference proteome</keyword>
<evidence type="ECO:0000256" key="1">
    <source>
        <dbReference type="SAM" id="MobiDB-lite"/>
    </source>
</evidence>
<accession>A0A5C1NAB6</accession>
<dbReference type="EMBL" id="CP038437">
    <property type="protein sequence ID" value="QEM80296.1"/>
    <property type="molecule type" value="Genomic_DNA"/>
</dbReference>
<reference evidence="2" key="1">
    <citation type="submission" date="2021-02" db="EMBL/GenBank/DDBJ databases">
        <title>Strain Y2R2, a novel species of the genus Halomonas.</title>
        <authorList>
            <person name="Huang H."/>
        </authorList>
    </citation>
    <scope>NUCLEOTIDE SEQUENCE</scope>
    <source>
        <strain evidence="2">Y2R2</strain>
    </source>
</reference>
<evidence type="ECO:0000313" key="3">
    <source>
        <dbReference type="Proteomes" id="UP000324285"/>
    </source>
</evidence>
<dbReference type="AlphaFoldDB" id="A0A5C1NAB6"/>